<evidence type="ECO:0000313" key="2">
    <source>
        <dbReference type="Proteomes" id="UP000651475"/>
    </source>
</evidence>
<dbReference type="RefSeq" id="WP_186930753.1">
    <property type="nucleotide sequence ID" value="NZ_JACOOJ010000031.1"/>
</dbReference>
<name>A0ABR7DST1_9BACT</name>
<protein>
    <submittedName>
        <fullName evidence="1">Uncharacterized protein</fullName>
    </submittedName>
</protein>
<sequence>MATLDIDALRIELMRDILDTDDLEVLRTVKRSLTHALAKVKQQQVVREEEVEYISKQEILNGIREGLTEFYQAKKAGKELPDAEDLFNEL</sequence>
<gene>
    <name evidence="1" type="ORF">H8S65_15225</name>
</gene>
<dbReference type="Proteomes" id="UP000651475">
    <property type="component" value="Unassembled WGS sequence"/>
</dbReference>
<reference evidence="1 2" key="1">
    <citation type="submission" date="2020-08" db="EMBL/GenBank/DDBJ databases">
        <title>Genome public.</title>
        <authorList>
            <person name="Liu C."/>
            <person name="Sun Q."/>
        </authorList>
    </citation>
    <scope>NUCLEOTIDE SEQUENCE [LARGE SCALE GENOMIC DNA]</scope>
    <source>
        <strain evidence="1 2">NSJ-79</strain>
    </source>
</reference>
<dbReference type="EMBL" id="JACOOJ010000031">
    <property type="protein sequence ID" value="MBC5634100.1"/>
    <property type="molecule type" value="Genomic_DNA"/>
</dbReference>
<evidence type="ECO:0000313" key="1">
    <source>
        <dbReference type="EMBL" id="MBC5634100.1"/>
    </source>
</evidence>
<accession>A0ABR7DST1</accession>
<keyword evidence="2" id="KW-1185">Reference proteome</keyword>
<organism evidence="1 2">
    <name type="scientific">Parabacteroides hominis</name>
    <dbReference type="NCBI Taxonomy" id="2763057"/>
    <lineage>
        <taxon>Bacteria</taxon>
        <taxon>Pseudomonadati</taxon>
        <taxon>Bacteroidota</taxon>
        <taxon>Bacteroidia</taxon>
        <taxon>Bacteroidales</taxon>
        <taxon>Tannerellaceae</taxon>
        <taxon>Parabacteroides</taxon>
    </lineage>
</organism>
<comment type="caution">
    <text evidence="1">The sequence shown here is derived from an EMBL/GenBank/DDBJ whole genome shotgun (WGS) entry which is preliminary data.</text>
</comment>
<proteinExistence type="predicted"/>